<comment type="cofactor">
    <cofactor evidence="1">
        <name>Fe(2+)</name>
        <dbReference type="ChEBI" id="CHEBI:29033"/>
    </cofactor>
</comment>
<dbReference type="AlphaFoldDB" id="A0A809E0U0"/>
<organism evidence="3">
    <name type="scientific">Ralstonia solanacearum</name>
    <name type="common">Pseudomonas solanacearum</name>
    <dbReference type="NCBI Taxonomy" id="305"/>
    <lineage>
        <taxon>Bacteria</taxon>
        <taxon>Pseudomonadati</taxon>
        <taxon>Pseudomonadota</taxon>
        <taxon>Betaproteobacteria</taxon>
        <taxon>Burkholderiales</taxon>
        <taxon>Burkholderiaceae</taxon>
        <taxon>Ralstonia</taxon>
        <taxon>Ralstonia solanacearum species complex</taxon>
    </lineage>
</organism>
<geneLocation type="plasmid" evidence="3">
    <name>unnamed</name>
</geneLocation>
<dbReference type="GO" id="GO:0016706">
    <property type="term" value="F:2-oxoglutarate-dependent dioxygenase activity"/>
    <property type="evidence" value="ECO:0007669"/>
    <property type="project" value="UniProtKB-ARBA"/>
</dbReference>
<protein>
    <recommendedName>
        <fullName evidence="4">TauD/TfdA-like domain-containing protein</fullName>
    </recommendedName>
</protein>
<dbReference type="SUPFAM" id="SSF51197">
    <property type="entry name" value="Clavaminate synthase-like"/>
    <property type="match status" value="1"/>
</dbReference>
<dbReference type="Gene3D" id="3.60.130.10">
    <property type="entry name" value="Clavaminate synthase-like"/>
    <property type="match status" value="1"/>
</dbReference>
<dbReference type="GeneID" id="61365609"/>
<gene>
    <name evidence="3" type="ORF">C2L97_18980</name>
</gene>
<dbReference type="RefSeq" id="WP_080773810.1">
    <property type="nucleotide sequence ID" value="NZ_CP012944.1"/>
</dbReference>
<evidence type="ECO:0008006" key="4">
    <source>
        <dbReference type="Google" id="ProtNLM"/>
    </source>
</evidence>
<evidence type="ECO:0000256" key="2">
    <source>
        <dbReference type="ARBA" id="ARBA00023002"/>
    </source>
</evidence>
<proteinExistence type="predicted"/>
<keyword evidence="2" id="KW-0560">Oxidoreductase</keyword>
<evidence type="ECO:0000256" key="1">
    <source>
        <dbReference type="ARBA" id="ARBA00001954"/>
    </source>
</evidence>
<dbReference type="PANTHER" id="PTHR10696">
    <property type="entry name" value="GAMMA-BUTYROBETAINE HYDROXYLASE-RELATED"/>
    <property type="match status" value="1"/>
</dbReference>
<dbReference type="EMBL" id="CP026093">
    <property type="protein sequence ID" value="AYB58092.1"/>
    <property type="molecule type" value="Genomic_DNA"/>
</dbReference>
<reference evidence="3" key="1">
    <citation type="submission" date="2018-01" db="EMBL/GenBank/DDBJ databases">
        <title>Complete Genome Sequence of three strains from Ralstonia solanacearum ecotype Moko sequevar IIA-53 from Brazil.</title>
        <authorList>
            <person name="Silva J.R."/>
            <person name="Albuquerque G.M.R."/>
            <person name="Pais A.K.L."/>
            <person name="Silva A.M.F."/>
            <person name="Boiteux M.E.N.F."/>
            <person name="Souza E.B."/>
            <person name="Mariano R.L.R."/>
        </authorList>
    </citation>
    <scope>NUCLEOTIDE SEQUENCE [LARGE SCALE GENOMIC DNA]</scope>
    <source>
        <strain evidence="3">SFC</strain>
        <plasmid evidence="3">unnamed</plasmid>
    </source>
</reference>
<dbReference type="InterPro" id="IPR050411">
    <property type="entry name" value="AlphaKG_dependent_hydroxylases"/>
</dbReference>
<dbReference type="PANTHER" id="PTHR10696:SF33">
    <property type="entry name" value="GAMMA-BUTYROBETAINE DIOXYGENASE"/>
    <property type="match status" value="1"/>
</dbReference>
<dbReference type="InterPro" id="IPR042098">
    <property type="entry name" value="TauD-like_sf"/>
</dbReference>
<sequence length="319" mass="35508">MKSHWPAASLGRSDGCSTSANGHSIRVLGAKIAGVGMLYTPNAIYSMIPDPTKECVGTAFQLSIHSQGAAWAGFSKGIGICNPHRIWMKALFKGQCMKTSEIAAELSANGYVLLRQHFPSMSTTSAMEKIGEVDTIDGLTAIQHLIPKALADAKPNTYSGNFGSGEFPLHTDLAHWARPPRYVALRCVSGRPDVATRIFDGDTMIREFGIDELRMVVVQPRRPIGNGTQLLRLLERVDDIDRLRIRWDCIYIRPATPRSETTFERIVNFVSNVKPIEIVLLHPGDTLLVDNWRMLHGRSATPLNERSRHIERAYMRFIS</sequence>
<accession>A0A809E0U0</accession>
<name>A0A809E0U0_RALSL</name>
<evidence type="ECO:0000313" key="3">
    <source>
        <dbReference type="EMBL" id="AYB58092.1"/>
    </source>
</evidence>
<keyword evidence="3" id="KW-0614">Plasmid</keyword>
<dbReference type="GO" id="GO:0045329">
    <property type="term" value="P:carnitine biosynthetic process"/>
    <property type="evidence" value="ECO:0007669"/>
    <property type="project" value="TreeGrafter"/>
</dbReference>